<proteinExistence type="predicted"/>
<reference evidence="3" key="2">
    <citation type="journal article" date="2009" name="Fungal Genet. Biol.">
        <title>The 2008 update of the Aspergillus nidulans genome annotation: a community effort.</title>
        <authorList>
            <person name="Wortman J.R."/>
            <person name="Gilsenan J.M."/>
            <person name="Joardar V."/>
            <person name="Deegan J."/>
            <person name="Clutterbuck J."/>
            <person name="Andersen M.R."/>
            <person name="Archer D."/>
            <person name="Bencina M."/>
            <person name="Braus G."/>
            <person name="Coutinho P."/>
            <person name="von Dohren H."/>
            <person name="Doonan J."/>
            <person name="Driessen A.J."/>
            <person name="Durek P."/>
            <person name="Espeso E."/>
            <person name="Fekete E."/>
            <person name="Flipphi M."/>
            <person name="Estrada C.G."/>
            <person name="Geysens S."/>
            <person name="Goldman G."/>
            <person name="de Groot P.W."/>
            <person name="Hansen K."/>
            <person name="Harris S.D."/>
            <person name="Heinekamp T."/>
            <person name="Helmstaedt K."/>
            <person name="Henrissat B."/>
            <person name="Hofmann G."/>
            <person name="Homan T."/>
            <person name="Horio T."/>
            <person name="Horiuchi H."/>
            <person name="James S."/>
            <person name="Jones M."/>
            <person name="Karaffa L."/>
            <person name="Karanyi Z."/>
            <person name="Kato M."/>
            <person name="Keller N."/>
            <person name="Kelly D.E."/>
            <person name="Kiel J.A."/>
            <person name="Kim J.M."/>
            <person name="van der Klei I.J."/>
            <person name="Klis F.M."/>
            <person name="Kovalchuk A."/>
            <person name="Krasevec N."/>
            <person name="Kubicek C.P."/>
            <person name="Liu B."/>
            <person name="Maccabe A."/>
            <person name="Meyer V."/>
            <person name="Mirabito P."/>
            <person name="Miskei M."/>
            <person name="Mos M."/>
            <person name="Mullins J."/>
            <person name="Nelson D.R."/>
            <person name="Nielsen J."/>
            <person name="Oakley B.R."/>
            <person name="Osmani S.A."/>
            <person name="Pakula T."/>
            <person name="Paszewski A."/>
            <person name="Paulsen I."/>
            <person name="Pilsyk S."/>
            <person name="Pocsi I."/>
            <person name="Punt P.J."/>
            <person name="Ram A.F."/>
            <person name="Ren Q."/>
            <person name="Robellet X."/>
            <person name="Robson G."/>
            <person name="Seiboth B."/>
            <person name="van Solingen P."/>
            <person name="Specht T."/>
            <person name="Sun J."/>
            <person name="Taheri-Talesh N."/>
            <person name="Takeshita N."/>
            <person name="Ussery D."/>
            <person name="vanKuyk P.A."/>
            <person name="Visser H."/>
            <person name="van de Vondervoort P.J."/>
            <person name="de Vries R.P."/>
            <person name="Walton J."/>
            <person name="Xiang X."/>
            <person name="Xiong Y."/>
            <person name="Zeng A.P."/>
            <person name="Brandt B.W."/>
            <person name="Cornell M.J."/>
            <person name="van den Hondel C.A."/>
            <person name="Visser J."/>
            <person name="Oliver S.G."/>
            <person name="Turner G."/>
        </authorList>
    </citation>
    <scope>GENOME REANNOTATION</scope>
    <source>
        <strain evidence="3">FGSC A4 / ATCC 38163 / CBS 112.46 / NRRL 194 / M139</strain>
    </source>
</reference>
<dbReference type="AlphaFoldDB" id="C8VU58"/>
<name>C8VU58_EMENI</name>
<dbReference type="RefSeq" id="XP_050469088.1">
    <property type="nucleotide sequence ID" value="XM_050613259.1"/>
</dbReference>
<evidence type="ECO:0000256" key="1">
    <source>
        <dbReference type="SAM" id="MobiDB-lite"/>
    </source>
</evidence>
<feature type="region of interest" description="Disordered" evidence="1">
    <location>
        <begin position="52"/>
        <end position="71"/>
    </location>
</feature>
<evidence type="ECO:0000313" key="2">
    <source>
        <dbReference type="EMBL" id="CBF88347.1"/>
    </source>
</evidence>
<dbReference type="Proteomes" id="UP000000560">
    <property type="component" value="Chromosome VIII"/>
</dbReference>
<protein>
    <submittedName>
        <fullName evidence="2">Uncharacterized protein</fullName>
    </submittedName>
</protein>
<sequence>MAHKNGTGTVPVEPCTEVAFYCVFNAHMDESRPITASSVWFQVLNTRGIRGQLHPQPHHIHADGLDSSAAY</sequence>
<organism evidence="2 3">
    <name type="scientific">Emericella nidulans (strain FGSC A4 / ATCC 38163 / CBS 112.46 / NRRL 194 / M139)</name>
    <name type="common">Aspergillus nidulans</name>
    <dbReference type="NCBI Taxonomy" id="227321"/>
    <lineage>
        <taxon>Eukaryota</taxon>
        <taxon>Fungi</taxon>
        <taxon>Dikarya</taxon>
        <taxon>Ascomycota</taxon>
        <taxon>Pezizomycotina</taxon>
        <taxon>Eurotiomycetes</taxon>
        <taxon>Eurotiomycetidae</taxon>
        <taxon>Eurotiales</taxon>
        <taxon>Aspergillaceae</taxon>
        <taxon>Aspergillus</taxon>
        <taxon>Aspergillus subgen. Nidulantes</taxon>
    </lineage>
</organism>
<dbReference type="EMBL" id="BN001308">
    <property type="protein sequence ID" value="CBF88347.1"/>
    <property type="molecule type" value="Genomic_DNA"/>
</dbReference>
<dbReference type="KEGG" id="ani:ANIA_10143"/>
<dbReference type="HOGENOM" id="CLU_2740015_0_0_1"/>
<gene>
    <name evidence="2" type="ORF">ANIA_10143</name>
</gene>
<dbReference type="InParanoid" id="C8VU58"/>
<accession>C8VU58</accession>
<evidence type="ECO:0000313" key="3">
    <source>
        <dbReference type="Proteomes" id="UP000000560"/>
    </source>
</evidence>
<dbReference type="GeneID" id="74896230"/>
<reference evidence="3" key="1">
    <citation type="journal article" date="2005" name="Nature">
        <title>Sequencing of Aspergillus nidulans and comparative analysis with A. fumigatus and A. oryzae.</title>
        <authorList>
            <person name="Galagan J.E."/>
            <person name="Calvo S.E."/>
            <person name="Cuomo C."/>
            <person name="Ma L.J."/>
            <person name="Wortman J.R."/>
            <person name="Batzoglou S."/>
            <person name="Lee S.I."/>
            <person name="Basturkmen M."/>
            <person name="Spevak C.C."/>
            <person name="Clutterbuck J."/>
            <person name="Kapitonov V."/>
            <person name="Jurka J."/>
            <person name="Scazzocchio C."/>
            <person name="Farman M."/>
            <person name="Butler J."/>
            <person name="Purcell S."/>
            <person name="Harris S."/>
            <person name="Braus G.H."/>
            <person name="Draht O."/>
            <person name="Busch S."/>
            <person name="D'Enfert C."/>
            <person name="Bouchier C."/>
            <person name="Goldman G.H."/>
            <person name="Bell-Pedersen D."/>
            <person name="Griffiths-Jones S."/>
            <person name="Doonan J.H."/>
            <person name="Yu J."/>
            <person name="Vienken K."/>
            <person name="Pain A."/>
            <person name="Freitag M."/>
            <person name="Selker E.U."/>
            <person name="Archer D.B."/>
            <person name="Penalva M.A."/>
            <person name="Oakley B.R."/>
            <person name="Momany M."/>
            <person name="Tanaka T."/>
            <person name="Kumagai T."/>
            <person name="Asai K."/>
            <person name="Machida M."/>
            <person name="Nierman W.C."/>
            <person name="Denning D.W."/>
            <person name="Caddick M."/>
            <person name="Hynes M."/>
            <person name="Paoletti M."/>
            <person name="Fischer R."/>
            <person name="Miller B."/>
            <person name="Dyer P."/>
            <person name="Sachs M.S."/>
            <person name="Osmani S.A."/>
            <person name="Birren B.W."/>
        </authorList>
    </citation>
    <scope>NUCLEOTIDE SEQUENCE [LARGE SCALE GENOMIC DNA]</scope>
    <source>
        <strain evidence="3">FGSC A4 / ATCC 38163 / CBS 112.46 / NRRL 194 / M139</strain>
    </source>
</reference>
<keyword evidence="3" id="KW-1185">Reference proteome</keyword>